<dbReference type="SUPFAM" id="SSF51735">
    <property type="entry name" value="NAD(P)-binding Rossmann-fold domains"/>
    <property type="match status" value="1"/>
</dbReference>
<evidence type="ECO:0000313" key="3">
    <source>
        <dbReference type="Proteomes" id="UP000285138"/>
    </source>
</evidence>
<accession>A0A424YF18</accession>
<sequence>MGKFAFIIHPIELSDIYRKFGFLRYFPQKIVEALIKRMSPFKVSEITGIKSPYGETKGWFVTCPLTSRQMVELPLDFVLNKIIQAGKVGQELGADIIGLGAMTSVVGDAGITIAKNLEAAVTTGNSYTVATALEGTKKAAQLMDIDLEKAEVLVVGATGSIGSAAARILARECRYLTLLARDERKLDYLARQIMKESGLAVRCTSNI</sequence>
<dbReference type="Pfam" id="PF02719">
    <property type="entry name" value="Polysacc_synt_2"/>
    <property type="match status" value="1"/>
</dbReference>
<reference evidence="2 3" key="1">
    <citation type="submission" date="2018-08" db="EMBL/GenBank/DDBJ databases">
        <title>The metabolism and importance of syntrophic acetate oxidation coupled to methane or sulfide production in haloalkaline environments.</title>
        <authorList>
            <person name="Timmers P.H.A."/>
            <person name="Vavourakis C.D."/>
            <person name="Sorokin D.Y."/>
            <person name="Sinninghe Damste J.S."/>
            <person name="Muyzer G."/>
            <person name="Stams A.J.M."/>
            <person name="Plugge C.M."/>
        </authorList>
    </citation>
    <scope>NUCLEOTIDE SEQUENCE [LARGE SCALE GENOMIC DNA]</scope>
    <source>
        <strain evidence="2">MSAO_Bac1</strain>
    </source>
</reference>
<dbReference type="Proteomes" id="UP000285138">
    <property type="component" value="Unassembled WGS sequence"/>
</dbReference>
<gene>
    <name evidence="2" type="ORF">D5R97_04770</name>
</gene>
<dbReference type="EMBL" id="QZAA01000129">
    <property type="protein sequence ID" value="RQD76215.1"/>
    <property type="molecule type" value="Genomic_DNA"/>
</dbReference>
<evidence type="ECO:0000313" key="2">
    <source>
        <dbReference type="EMBL" id="RQD76215.1"/>
    </source>
</evidence>
<organism evidence="2 3">
    <name type="scientific">Candidatus Syntrophonatronum acetioxidans</name>
    <dbReference type="NCBI Taxonomy" id="1795816"/>
    <lineage>
        <taxon>Bacteria</taxon>
        <taxon>Bacillati</taxon>
        <taxon>Bacillota</taxon>
        <taxon>Clostridia</taxon>
        <taxon>Eubacteriales</taxon>
        <taxon>Syntrophomonadaceae</taxon>
        <taxon>Candidatus Syntrophonatronum</taxon>
    </lineage>
</organism>
<dbReference type="InterPro" id="IPR003869">
    <property type="entry name" value="Polysac_CapD-like"/>
</dbReference>
<protein>
    <submittedName>
        <fullName evidence="2">Shikimate dehydrogenase</fullName>
    </submittedName>
</protein>
<comment type="caution">
    <text evidence="2">The sequence shown here is derived from an EMBL/GenBank/DDBJ whole genome shotgun (WGS) entry which is preliminary data.</text>
</comment>
<feature type="domain" description="Polysaccharide biosynthesis protein CapD-like" evidence="1">
    <location>
        <begin position="152"/>
        <end position="195"/>
    </location>
</feature>
<dbReference type="InterPro" id="IPR036291">
    <property type="entry name" value="NAD(P)-bd_dom_sf"/>
</dbReference>
<evidence type="ECO:0000259" key="1">
    <source>
        <dbReference type="Pfam" id="PF02719"/>
    </source>
</evidence>
<proteinExistence type="predicted"/>
<dbReference type="AlphaFoldDB" id="A0A424YF18"/>
<feature type="non-terminal residue" evidence="2">
    <location>
        <position position="207"/>
    </location>
</feature>
<name>A0A424YF18_9FIRM</name>
<dbReference type="Gene3D" id="3.40.50.720">
    <property type="entry name" value="NAD(P)-binding Rossmann-like Domain"/>
    <property type="match status" value="1"/>
</dbReference>